<protein>
    <submittedName>
        <fullName evidence="2">Uncharacterized protein</fullName>
    </submittedName>
</protein>
<keyword evidence="3" id="KW-1185">Reference proteome</keyword>
<comment type="caution">
    <text evidence="2">The sequence shown here is derived from an EMBL/GenBank/DDBJ whole genome shotgun (WGS) entry which is preliminary data.</text>
</comment>
<evidence type="ECO:0000313" key="3">
    <source>
        <dbReference type="Proteomes" id="UP001320766"/>
    </source>
</evidence>
<organism evidence="2 3">
    <name type="scientific">Nonomuraea roseoviolacea subsp. carminata</name>
    <dbReference type="NCBI Taxonomy" id="160689"/>
    <lineage>
        <taxon>Bacteria</taxon>
        <taxon>Bacillati</taxon>
        <taxon>Actinomycetota</taxon>
        <taxon>Actinomycetes</taxon>
        <taxon>Streptosporangiales</taxon>
        <taxon>Streptosporangiaceae</taxon>
        <taxon>Nonomuraea</taxon>
    </lineage>
</organism>
<accession>A0ABT1JUT0</accession>
<gene>
    <name evidence="2" type="ORF">HD595_001631</name>
</gene>
<sequence length="43" mass="4275">MSPRATLGGPVSAGRALTLLRGSDQLPPEDVRDVAVDVVGGSG</sequence>
<name>A0ABT1JUT0_9ACTN</name>
<dbReference type="RefSeq" id="WP_301309467.1">
    <property type="nucleotide sequence ID" value="NZ_BAAAVE010000019.1"/>
</dbReference>
<proteinExistence type="predicted"/>
<dbReference type="EMBL" id="JAMZEC010000001">
    <property type="protein sequence ID" value="MCP2345509.1"/>
    <property type="molecule type" value="Genomic_DNA"/>
</dbReference>
<reference evidence="2 3" key="1">
    <citation type="submission" date="2022-06" db="EMBL/GenBank/DDBJ databases">
        <title>Sequencing the genomes of 1000 actinobacteria strains.</title>
        <authorList>
            <person name="Klenk H.-P."/>
        </authorList>
    </citation>
    <scope>NUCLEOTIDE SEQUENCE [LARGE SCALE GENOMIC DNA]</scope>
    <source>
        <strain evidence="2 3">DSM 44170</strain>
    </source>
</reference>
<feature type="region of interest" description="Disordered" evidence="1">
    <location>
        <begin position="20"/>
        <end position="43"/>
    </location>
</feature>
<dbReference type="Proteomes" id="UP001320766">
    <property type="component" value="Unassembled WGS sequence"/>
</dbReference>
<evidence type="ECO:0000313" key="2">
    <source>
        <dbReference type="EMBL" id="MCP2345509.1"/>
    </source>
</evidence>
<evidence type="ECO:0000256" key="1">
    <source>
        <dbReference type="SAM" id="MobiDB-lite"/>
    </source>
</evidence>